<name>A0A8S4QSB7_9NEOP</name>
<gene>
    <name evidence="2" type="primary">jg14082</name>
    <name evidence="2" type="ORF">PAEG_LOCUS5161</name>
</gene>
<dbReference type="OrthoDB" id="7375674at2759"/>
<accession>A0A8S4QSB7</accession>
<comment type="caution">
    <text evidence="2">The sequence shown here is derived from an EMBL/GenBank/DDBJ whole genome shotgun (WGS) entry which is preliminary data.</text>
</comment>
<proteinExistence type="predicted"/>
<sequence length="166" mass="17525">MGIYAWFFLAIFSTVYAAPWRCVKTQDGSTICFGECGQPTISPPSICIGRQIPPCACSATIYTPPVCPPSPTPSGPTPPSPSLLMSPCGQPFFAFSEGHLPNHLRGCYGVTGGVGRARELAMRRAPGLDDIGGRVGDVDSRVPPARTRTSARFDVNLTVGGLLDIV</sequence>
<keyword evidence="1" id="KW-0732">Signal</keyword>
<dbReference type="AlphaFoldDB" id="A0A8S4QSB7"/>
<evidence type="ECO:0000313" key="2">
    <source>
        <dbReference type="EMBL" id="CAH2217245.1"/>
    </source>
</evidence>
<organism evidence="2 3">
    <name type="scientific">Pararge aegeria aegeria</name>
    <dbReference type="NCBI Taxonomy" id="348720"/>
    <lineage>
        <taxon>Eukaryota</taxon>
        <taxon>Metazoa</taxon>
        <taxon>Ecdysozoa</taxon>
        <taxon>Arthropoda</taxon>
        <taxon>Hexapoda</taxon>
        <taxon>Insecta</taxon>
        <taxon>Pterygota</taxon>
        <taxon>Neoptera</taxon>
        <taxon>Endopterygota</taxon>
        <taxon>Lepidoptera</taxon>
        <taxon>Glossata</taxon>
        <taxon>Ditrysia</taxon>
        <taxon>Papilionoidea</taxon>
        <taxon>Nymphalidae</taxon>
        <taxon>Satyrinae</taxon>
        <taxon>Satyrini</taxon>
        <taxon>Parargina</taxon>
        <taxon>Pararge</taxon>
    </lineage>
</organism>
<evidence type="ECO:0000256" key="1">
    <source>
        <dbReference type="SAM" id="SignalP"/>
    </source>
</evidence>
<keyword evidence="3" id="KW-1185">Reference proteome</keyword>
<protein>
    <submittedName>
        <fullName evidence="2">Jg14082 protein</fullName>
    </submittedName>
</protein>
<reference evidence="2" key="1">
    <citation type="submission" date="2022-03" db="EMBL/GenBank/DDBJ databases">
        <authorList>
            <person name="Lindestad O."/>
        </authorList>
    </citation>
    <scope>NUCLEOTIDE SEQUENCE</scope>
</reference>
<feature type="signal peptide" evidence="1">
    <location>
        <begin position="1"/>
        <end position="17"/>
    </location>
</feature>
<dbReference type="Proteomes" id="UP000838756">
    <property type="component" value="Unassembled WGS sequence"/>
</dbReference>
<evidence type="ECO:0000313" key="3">
    <source>
        <dbReference type="Proteomes" id="UP000838756"/>
    </source>
</evidence>
<dbReference type="EMBL" id="CAKXAJ010017878">
    <property type="protein sequence ID" value="CAH2217245.1"/>
    <property type="molecule type" value="Genomic_DNA"/>
</dbReference>
<feature type="chain" id="PRO_5035781256" evidence="1">
    <location>
        <begin position="18"/>
        <end position="166"/>
    </location>
</feature>